<feature type="domain" description="Xylose isomerase-like TIM barrel" evidence="2">
    <location>
        <begin position="54"/>
        <end position="266"/>
    </location>
</feature>
<protein>
    <submittedName>
        <fullName evidence="3">Xylose isomerase domain-containing protein TIM barrel</fullName>
    </submittedName>
</protein>
<gene>
    <name evidence="3" type="ORF">CA2015_3704</name>
</gene>
<dbReference type="AlphaFoldDB" id="A0A0H4PF42"/>
<dbReference type="InterPro" id="IPR050312">
    <property type="entry name" value="IolE/XylAMocC-like"/>
</dbReference>
<evidence type="ECO:0000256" key="1">
    <source>
        <dbReference type="SAM" id="SignalP"/>
    </source>
</evidence>
<dbReference type="RefSeq" id="WP_048643225.1">
    <property type="nucleotide sequence ID" value="NZ_CP012040.1"/>
</dbReference>
<dbReference type="InterPro" id="IPR013022">
    <property type="entry name" value="Xyl_isomerase-like_TIM-brl"/>
</dbReference>
<feature type="chain" id="PRO_5005208049" evidence="1">
    <location>
        <begin position="26"/>
        <end position="282"/>
    </location>
</feature>
<reference evidence="3 4" key="1">
    <citation type="submission" date="2015-07" db="EMBL/GenBank/DDBJ databases">
        <authorList>
            <person name="Kim K.M."/>
        </authorList>
    </citation>
    <scope>NUCLEOTIDE SEQUENCE [LARGE SCALE GENOMIC DNA]</scope>
    <source>
        <strain evidence="3 4">KCTC 12363</strain>
    </source>
</reference>
<dbReference type="PANTHER" id="PTHR12110">
    <property type="entry name" value="HYDROXYPYRUVATE ISOMERASE"/>
    <property type="match status" value="1"/>
</dbReference>
<dbReference type="Gene3D" id="3.20.20.150">
    <property type="entry name" value="Divalent-metal-dependent TIM barrel enzymes"/>
    <property type="match status" value="1"/>
</dbReference>
<dbReference type="STRING" id="320787.CA2015_3704"/>
<evidence type="ECO:0000313" key="4">
    <source>
        <dbReference type="Proteomes" id="UP000036520"/>
    </source>
</evidence>
<dbReference type="OrthoDB" id="1121759at2"/>
<dbReference type="KEGG" id="camu:CA2015_3704"/>
<organism evidence="3 4">
    <name type="scientific">Cyclobacterium amurskyense</name>
    <dbReference type="NCBI Taxonomy" id="320787"/>
    <lineage>
        <taxon>Bacteria</taxon>
        <taxon>Pseudomonadati</taxon>
        <taxon>Bacteroidota</taxon>
        <taxon>Cytophagia</taxon>
        <taxon>Cytophagales</taxon>
        <taxon>Cyclobacteriaceae</taxon>
        <taxon>Cyclobacterium</taxon>
    </lineage>
</organism>
<proteinExistence type="predicted"/>
<evidence type="ECO:0000259" key="2">
    <source>
        <dbReference type="Pfam" id="PF01261"/>
    </source>
</evidence>
<feature type="signal peptide" evidence="1">
    <location>
        <begin position="1"/>
        <end position="25"/>
    </location>
</feature>
<dbReference type="PANTHER" id="PTHR12110:SF41">
    <property type="entry name" value="INOSOSE DEHYDRATASE"/>
    <property type="match status" value="1"/>
</dbReference>
<dbReference type="InterPro" id="IPR036237">
    <property type="entry name" value="Xyl_isomerase-like_sf"/>
</dbReference>
<keyword evidence="4" id="KW-1185">Reference proteome</keyword>
<dbReference type="Proteomes" id="UP000036520">
    <property type="component" value="Chromosome"/>
</dbReference>
<keyword evidence="3" id="KW-0413">Isomerase</keyword>
<dbReference type="Pfam" id="PF01261">
    <property type="entry name" value="AP_endonuc_2"/>
    <property type="match status" value="1"/>
</dbReference>
<keyword evidence="1" id="KW-0732">Signal</keyword>
<evidence type="ECO:0000313" key="3">
    <source>
        <dbReference type="EMBL" id="AKP53081.1"/>
    </source>
</evidence>
<dbReference type="SUPFAM" id="SSF51658">
    <property type="entry name" value="Xylose isomerase-like"/>
    <property type="match status" value="1"/>
</dbReference>
<name>A0A0H4PF42_9BACT</name>
<dbReference type="GO" id="GO:0016853">
    <property type="term" value="F:isomerase activity"/>
    <property type="evidence" value="ECO:0007669"/>
    <property type="project" value="UniProtKB-KW"/>
</dbReference>
<accession>A0A0H4PF42</accession>
<sequence>MLKKYWVFMALPVLLLGLASMVKNPAQEWSVRKSDWNIGVALYSFNRFPFPTTLEKAKTAGVKFVEGFDFHKLGSDFGDKTMNELVPSDAKKVRKLLKQNGLKMKSMYVGKAQDKEGWEKAFELAKSLKIEYLVAEPKREHWDMVDKLAGEYKIKIALHQHSREAGSIYWHPDSVLSAIKNHPNFGACGDLGHWTRSGLEAVESLKKLEGHLISIHLKDLDASKQSAKDVMVGEGVIDFEGVVQELQRQRFDGEVYAECEHKMEDNLEDVTHAVKYFGNLTP</sequence>
<dbReference type="EMBL" id="CP012040">
    <property type="protein sequence ID" value="AKP53081.1"/>
    <property type="molecule type" value="Genomic_DNA"/>
</dbReference>